<evidence type="ECO:0000256" key="1">
    <source>
        <dbReference type="ARBA" id="ARBA00004651"/>
    </source>
</evidence>
<keyword evidence="4" id="KW-0812">Transmembrane</keyword>
<feature type="region of interest" description="Disordered" evidence="8">
    <location>
        <begin position="289"/>
        <end position="327"/>
    </location>
</feature>
<evidence type="ECO:0008006" key="10">
    <source>
        <dbReference type="Google" id="ProtNLM"/>
    </source>
</evidence>
<evidence type="ECO:0000256" key="4">
    <source>
        <dbReference type="ARBA" id="ARBA00022692"/>
    </source>
</evidence>
<proteinExistence type="predicted"/>
<evidence type="ECO:0000256" key="8">
    <source>
        <dbReference type="SAM" id="MobiDB-lite"/>
    </source>
</evidence>
<dbReference type="AlphaFoldDB" id="A0A7S2Y9J6"/>
<reference evidence="9" key="1">
    <citation type="submission" date="2021-01" db="EMBL/GenBank/DDBJ databases">
        <authorList>
            <person name="Corre E."/>
            <person name="Pelletier E."/>
            <person name="Niang G."/>
            <person name="Scheremetjew M."/>
            <person name="Finn R."/>
            <person name="Kale V."/>
            <person name="Holt S."/>
            <person name="Cochrane G."/>
            <person name="Meng A."/>
            <person name="Brown T."/>
            <person name="Cohen L."/>
        </authorList>
    </citation>
    <scope>NUCLEOTIDE SEQUENCE</scope>
    <source>
        <strain evidence="9">CCMP125</strain>
    </source>
</reference>
<gene>
    <name evidence="9" type="ORF">APAL1065_LOCUS10143</name>
</gene>
<organism evidence="9">
    <name type="scientific">Entomoneis paludosa</name>
    <dbReference type="NCBI Taxonomy" id="265537"/>
    <lineage>
        <taxon>Eukaryota</taxon>
        <taxon>Sar</taxon>
        <taxon>Stramenopiles</taxon>
        <taxon>Ochrophyta</taxon>
        <taxon>Bacillariophyta</taxon>
        <taxon>Bacillariophyceae</taxon>
        <taxon>Bacillariophycidae</taxon>
        <taxon>Entomoneidaceae</taxon>
        <taxon>Entomoneis</taxon>
    </lineage>
</organism>
<evidence type="ECO:0000256" key="3">
    <source>
        <dbReference type="ARBA" id="ARBA00022475"/>
    </source>
</evidence>
<keyword evidence="7" id="KW-0472">Membrane</keyword>
<dbReference type="PANTHER" id="PTHR33281">
    <property type="entry name" value="UPF0187 PROTEIN YNEE"/>
    <property type="match status" value="1"/>
</dbReference>
<feature type="compositionally biased region" description="Basic and acidic residues" evidence="8">
    <location>
        <begin position="289"/>
        <end position="300"/>
    </location>
</feature>
<evidence type="ECO:0000256" key="7">
    <source>
        <dbReference type="ARBA" id="ARBA00023136"/>
    </source>
</evidence>
<evidence type="ECO:0000313" key="9">
    <source>
        <dbReference type="EMBL" id="CAD9961581.1"/>
    </source>
</evidence>
<protein>
    <recommendedName>
        <fullName evidence="10">Bestrophin homolog</fullName>
    </recommendedName>
</protein>
<evidence type="ECO:0000256" key="2">
    <source>
        <dbReference type="ARBA" id="ARBA00022448"/>
    </source>
</evidence>
<evidence type="ECO:0000256" key="6">
    <source>
        <dbReference type="ARBA" id="ARBA00023065"/>
    </source>
</evidence>
<dbReference type="PANTHER" id="PTHR33281:SF19">
    <property type="entry name" value="VOLTAGE-DEPENDENT ANION CHANNEL-FORMING PROTEIN YNEE"/>
    <property type="match status" value="1"/>
</dbReference>
<comment type="subcellular location">
    <subcellularLocation>
        <location evidence="1">Cell membrane</location>
        <topology evidence="1">Multi-pass membrane protein</topology>
    </subcellularLocation>
</comment>
<keyword evidence="2" id="KW-0813">Transport</keyword>
<keyword evidence="6" id="KW-0406">Ion transport</keyword>
<dbReference type="EMBL" id="HBHT01015216">
    <property type="protein sequence ID" value="CAD9961581.1"/>
    <property type="molecule type" value="Transcribed_RNA"/>
</dbReference>
<evidence type="ECO:0000256" key="5">
    <source>
        <dbReference type="ARBA" id="ARBA00022989"/>
    </source>
</evidence>
<dbReference type="Pfam" id="PF25539">
    <property type="entry name" value="Bestrophin_2"/>
    <property type="match status" value="1"/>
</dbReference>
<feature type="compositionally biased region" description="Low complexity" evidence="8">
    <location>
        <begin position="305"/>
        <end position="314"/>
    </location>
</feature>
<accession>A0A7S2Y9J6</accession>
<keyword evidence="3" id="KW-1003">Cell membrane</keyword>
<sequence length="327" mass="37821">MGLLLVFRTNSAYQRFAEGRKIWETIVNSSRDLYRMMMLYEHEIGMDKRRRLQKLLAAFPYLLRHRIRPNLVMRRLDDEAYERDPENTILLYQDQGVKEDDEEAAALAQTEEETGQSRRQTRRPLFWVDQRTLPWRLLPADGALEKCARAQNRPLWVCDRMAQELRTVPDGPSFTNRERLILVSHVDKLSHCIGGAERIHQTVVPLNYARHTLRALTVWLFSLPFVLVKDLQLLTGPVVLVMSWLLFGVFEVSCAIEDPFQGTLRLSILCDTIRRDVLGDEHNRASAFRLEDKKKRQPEREELEQSSSSSNLSNATTPVGGLDSSFA</sequence>
<keyword evidence="5" id="KW-1133">Transmembrane helix</keyword>
<dbReference type="GO" id="GO:0005886">
    <property type="term" value="C:plasma membrane"/>
    <property type="evidence" value="ECO:0007669"/>
    <property type="project" value="UniProtKB-SubCell"/>
</dbReference>
<name>A0A7S2Y9J6_9STRA</name>
<dbReference type="InterPro" id="IPR044669">
    <property type="entry name" value="YneE/VCCN1/2-like"/>
</dbReference>
<dbReference type="GO" id="GO:0005254">
    <property type="term" value="F:chloride channel activity"/>
    <property type="evidence" value="ECO:0007669"/>
    <property type="project" value="InterPro"/>
</dbReference>